<reference evidence="3" key="2">
    <citation type="submission" date="2021-03" db="UniProtKB">
        <authorList>
            <consortium name="EnsemblPlants"/>
        </authorList>
    </citation>
    <scope>IDENTIFICATION</scope>
</reference>
<evidence type="ECO:0000259" key="2">
    <source>
        <dbReference type="Pfam" id="PF01593"/>
    </source>
</evidence>
<evidence type="ECO:0000313" key="3">
    <source>
        <dbReference type="EnsemblPlants" id="AUR62008222-RA:cds"/>
    </source>
</evidence>
<dbReference type="InterPro" id="IPR002937">
    <property type="entry name" value="Amino_oxidase"/>
</dbReference>
<dbReference type="Gene3D" id="3.90.660.10">
    <property type="match status" value="1"/>
</dbReference>
<evidence type="ECO:0000313" key="4">
    <source>
        <dbReference type="Proteomes" id="UP000596660"/>
    </source>
</evidence>
<dbReference type="Pfam" id="PF01593">
    <property type="entry name" value="Amino_oxidase"/>
    <property type="match status" value="1"/>
</dbReference>
<dbReference type="PANTHER" id="PTHR10742">
    <property type="entry name" value="FLAVIN MONOAMINE OXIDASE"/>
    <property type="match status" value="1"/>
</dbReference>
<feature type="domain" description="Amine oxidase" evidence="2">
    <location>
        <begin position="3"/>
        <end position="117"/>
    </location>
</feature>
<dbReference type="SUPFAM" id="SSF54373">
    <property type="entry name" value="FAD-linked reductases, C-terminal domain"/>
    <property type="match status" value="1"/>
</dbReference>
<organism evidence="3 4">
    <name type="scientific">Chenopodium quinoa</name>
    <name type="common">Quinoa</name>
    <dbReference type="NCBI Taxonomy" id="63459"/>
    <lineage>
        <taxon>Eukaryota</taxon>
        <taxon>Viridiplantae</taxon>
        <taxon>Streptophyta</taxon>
        <taxon>Embryophyta</taxon>
        <taxon>Tracheophyta</taxon>
        <taxon>Spermatophyta</taxon>
        <taxon>Magnoliopsida</taxon>
        <taxon>eudicotyledons</taxon>
        <taxon>Gunneridae</taxon>
        <taxon>Pentapetalae</taxon>
        <taxon>Caryophyllales</taxon>
        <taxon>Chenopodiaceae</taxon>
        <taxon>Chenopodioideae</taxon>
        <taxon>Atripliceae</taxon>
        <taxon>Chenopodium</taxon>
    </lineage>
</organism>
<dbReference type="Gene3D" id="3.50.50.60">
    <property type="entry name" value="FAD/NAD(P)-binding domain"/>
    <property type="match status" value="1"/>
</dbReference>
<dbReference type="SUPFAM" id="SSF51905">
    <property type="entry name" value="FAD/NAD(P)-binding domain"/>
    <property type="match status" value="1"/>
</dbReference>
<dbReference type="InterPro" id="IPR036188">
    <property type="entry name" value="FAD/NAD-bd_sf"/>
</dbReference>
<dbReference type="InterPro" id="IPR050281">
    <property type="entry name" value="Flavin_monoamine_oxidase"/>
</dbReference>
<dbReference type="Gramene" id="AUR62008222-RA">
    <property type="protein sequence ID" value="AUR62008222-RA:cds"/>
    <property type="gene ID" value="AUR62008222"/>
</dbReference>
<comment type="similarity">
    <text evidence="1">Belongs to the flavin monoamine oxidase family.</text>
</comment>
<keyword evidence="4" id="KW-1185">Reference proteome</keyword>
<dbReference type="EnsemblPlants" id="AUR62008222-RA">
    <property type="protein sequence ID" value="AUR62008222-RA:cds"/>
    <property type="gene ID" value="AUR62008222"/>
</dbReference>
<dbReference type="PANTHER" id="PTHR10742:SF313">
    <property type="entry name" value="AMINE OXIDASE"/>
    <property type="match status" value="1"/>
</dbReference>
<dbReference type="OMA" id="CMINSIN"/>
<dbReference type="GO" id="GO:0006598">
    <property type="term" value="P:polyamine catabolic process"/>
    <property type="evidence" value="ECO:0007669"/>
    <property type="project" value="TreeGrafter"/>
</dbReference>
<dbReference type="AlphaFoldDB" id="A0A803L8N3"/>
<accession>A0A803L8N3</accession>
<dbReference type="GO" id="GO:0016491">
    <property type="term" value="F:oxidoreductase activity"/>
    <property type="evidence" value="ECO:0007669"/>
    <property type="project" value="InterPro"/>
</dbReference>
<dbReference type="Proteomes" id="UP000596660">
    <property type="component" value="Unplaced"/>
</dbReference>
<protein>
    <recommendedName>
        <fullName evidence="2">Amine oxidase domain-containing protein</fullName>
    </recommendedName>
</protein>
<sequence length="136" mass="15553">MEHPGANIMFVTVTDDESKRIEAQPDEKTKAEAMKVLRKIFGDDIPDATDIMIPRWYSDRLYRGTFTNWPVGYSIEKHNNLKAPVGNVFFTGEHTHAELFGYADGAYYAGASTANEVNKLLKKKMSPSLRSLYWWM</sequence>
<evidence type="ECO:0000256" key="1">
    <source>
        <dbReference type="ARBA" id="ARBA00005995"/>
    </source>
</evidence>
<reference evidence="3" key="1">
    <citation type="journal article" date="2017" name="Nature">
        <title>The genome of Chenopodium quinoa.</title>
        <authorList>
            <person name="Jarvis D.E."/>
            <person name="Ho Y.S."/>
            <person name="Lightfoot D.J."/>
            <person name="Schmoeckel S.M."/>
            <person name="Li B."/>
            <person name="Borm T.J.A."/>
            <person name="Ohyanagi H."/>
            <person name="Mineta K."/>
            <person name="Michell C.T."/>
            <person name="Saber N."/>
            <person name="Kharbatia N.M."/>
            <person name="Rupper R.R."/>
            <person name="Sharp A.R."/>
            <person name="Dally N."/>
            <person name="Boughton B.A."/>
            <person name="Woo Y.H."/>
            <person name="Gao G."/>
            <person name="Schijlen E.G.W.M."/>
            <person name="Guo X."/>
            <person name="Momin A.A."/>
            <person name="Negrao S."/>
            <person name="Al-Babili S."/>
            <person name="Gehring C."/>
            <person name="Roessner U."/>
            <person name="Jung C."/>
            <person name="Murphy K."/>
            <person name="Arold S.T."/>
            <person name="Gojobori T."/>
            <person name="van der Linden C.G."/>
            <person name="van Loo E.N."/>
            <person name="Jellen E.N."/>
            <person name="Maughan P.J."/>
            <person name="Tester M."/>
        </authorList>
    </citation>
    <scope>NUCLEOTIDE SEQUENCE [LARGE SCALE GENOMIC DNA]</scope>
    <source>
        <strain evidence="3">cv. PI 614886</strain>
    </source>
</reference>
<proteinExistence type="inferred from homology"/>
<name>A0A803L8N3_CHEQI</name>